<sequence>MGADGAEAGCDGCGWLRGSVGMALGIVVVENGGHGGWVSMDENAGTGGIVVDICDGVGERGAPGSAGAARWVQMGRRRGAMGVNGRGGAWARCWVSSSAIARAWGGHKGVRG</sequence>
<protein>
    <submittedName>
        <fullName evidence="1">Uncharacterized protein</fullName>
    </submittedName>
</protein>
<evidence type="ECO:0000313" key="1">
    <source>
        <dbReference type="EMBL" id="KAF9493476.1"/>
    </source>
</evidence>
<dbReference type="EMBL" id="MU154585">
    <property type="protein sequence ID" value="KAF9493476.1"/>
    <property type="molecule type" value="Genomic_DNA"/>
</dbReference>
<gene>
    <name evidence="1" type="ORF">BDN71DRAFT_1432490</name>
</gene>
<organism evidence="1 2">
    <name type="scientific">Pleurotus eryngii</name>
    <name type="common">Boletus of the steppes</name>
    <dbReference type="NCBI Taxonomy" id="5323"/>
    <lineage>
        <taxon>Eukaryota</taxon>
        <taxon>Fungi</taxon>
        <taxon>Dikarya</taxon>
        <taxon>Basidiomycota</taxon>
        <taxon>Agaricomycotina</taxon>
        <taxon>Agaricomycetes</taxon>
        <taxon>Agaricomycetidae</taxon>
        <taxon>Agaricales</taxon>
        <taxon>Pleurotineae</taxon>
        <taxon>Pleurotaceae</taxon>
        <taxon>Pleurotus</taxon>
    </lineage>
</organism>
<dbReference type="AlphaFoldDB" id="A0A9P6D5I0"/>
<accession>A0A9P6D5I0</accession>
<proteinExistence type="predicted"/>
<keyword evidence="2" id="KW-1185">Reference proteome</keyword>
<dbReference type="Proteomes" id="UP000807025">
    <property type="component" value="Unassembled WGS sequence"/>
</dbReference>
<name>A0A9P6D5I0_PLEER</name>
<reference evidence="1" key="1">
    <citation type="submission" date="2020-11" db="EMBL/GenBank/DDBJ databases">
        <authorList>
            <consortium name="DOE Joint Genome Institute"/>
            <person name="Ahrendt S."/>
            <person name="Riley R."/>
            <person name="Andreopoulos W."/>
            <person name="Labutti K."/>
            <person name="Pangilinan J."/>
            <person name="Ruiz-Duenas F.J."/>
            <person name="Barrasa J.M."/>
            <person name="Sanchez-Garcia M."/>
            <person name="Camarero S."/>
            <person name="Miyauchi S."/>
            <person name="Serrano A."/>
            <person name="Linde D."/>
            <person name="Babiker R."/>
            <person name="Drula E."/>
            <person name="Ayuso-Fernandez I."/>
            <person name="Pacheco R."/>
            <person name="Padilla G."/>
            <person name="Ferreira P."/>
            <person name="Barriuso J."/>
            <person name="Kellner H."/>
            <person name="Castanera R."/>
            <person name="Alfaro M."/>
            <person name="Ramirez L."/>
            <person name="Pisabarro A.G."/>
            <person name="Kuo A."/>
            <person name="Tritt A."/>
            <person name="Lipzen A."/>
            <person name="He G."/>
            <person name="Yan M."/>
            <person name="Ng V."/>
            <person name="Cullen D."/>
            <person name="Martin F."/>
            <person name="Rosso M.-N."/>
            <person name="Henrissat B."/>
            <person name="Hibbett D."/>
            <person name="Martinez A.T."/>
            <person name="Grigoriev I.V."/>
        </authorList>
    </citation>
    <scope>NUCLEOTIDE SEQUENCE</scope>
    <source>
        <strain evidence="1">ATCC 90797</strain>
    </source>
</reference>
<comment type="caution">
    <text evidence="1">The sequence shown here is derived from an EMBL/GenBank/DDBJ whole genome shotgun (WGS) entry which is preliminary data.</text>
</comment>
<evidence type="ECO:0000313" key="2">
    <source>
        <dbReference type="Proteomes" id="UP000807025"/>
    </source>
</evidence>